<dbReference type="InterPro" id="IPR011990">
    <property type="entry name" value="TPR-like_helical_dom_sf"/>
</dbReference>
<keyword evidence="1" id="KW-0677">Repeat</keyword>
<evidence type="ECO:0000256" key="1">
    <source>
        <dbReference type="ARBA" id="ARBA00022737"/>
    </source>
</evidence>
<dbReference type="InterPro" id="IPR051240">
    <property type="entry name" value="Mito_RNA-Proc/Resp"/>
</dbReference>
<name>A0AA39GKI0_SARSR</name>
<dbReference type="AlphaFoldDB" id="A0AA39GKI0"/>
<comment type="caution">
    <text evidence="4">The sequence shown here is derived from an EMBL/GenBank/DDBJ whole genome shotgun (WGS) entry which is preliminary data.</text>
</comment>
<dbReference type="Proteomes" id="UP001175261">
    <property type="component" value="Unassembled WGS sequence"/>
</dbReference>
<dbReference type="InterPro" id="IPR057027">
    <property type="entry name" value="TPR_mt"/>
</dbReference>
<evidence type="ECO:0000313" key="4">
    <source>
        <dbReference type="EMBL" id="KAK0388634.1"/>
    </source>
</evidence>
<keyword evidence="5" id="KW-1185">Reference proteome</keyword>
<feature type="region of interest" description="Disordered" evidence="2">
    <location>
        <begin position="615"/>
        <end position="697"/>
    </location>
</feature>
<dbReference type="EMBL" id="JAPDFR010000003">
    <property type="protein sequence ID" value="KAK0388634.1"/>
    <property type="molecule type" value="Genomic_DNA"/>
</dbReference>
<protein>
    <recommendedName>
        <fullName evidence="3">Pentatricopeptide repeat-containing protein-mitochondrial domain-containing protein</fullName>
    </recommendedName>
</protein>
<sequence>MMHPSPLAFDGLRRCLCPGVSPASWLAVMRGTTALQRLPRPGKRTIQSTGRPTSSRQIRTYHASVPKKLAAENQEISRAPAVAHHAALDPVQPEQSPTLDGTSGEVMRLLTKAGPGELALEGIPTEDITAALRILRQPNLSGLCAIQQDQVYDRIILLANFLVTRRGMRKTLFIYESLMDTMTDVKGSSHGAFELLRDMEKAGLQFSETICRSTLRVLTVHPHYSLQVFILQVMRENWYTIEPKDVQNVVLGLLRDDQDSLAYERFMEMITVGSEPELWVYDILIMTLGSKRFYDEMVEVFQLRCQRESSGDGYVNLVYHVLDCCSSSFHYAGTVAAWDIAVKGGLFNPSDGILDNVLSTAAREGDAELAFAAYEMLSSRTRILVEQHSALIEAFCTAQDFPRAFRMLSIIEGMGLTSAMDGMVRLVGKYLEESDDRDVFKVATETVRGLVAEGSPVVYCLRTLVRAIAGARGGEQAVELLREWRSMCGQEPDDETLRCMIKHTEDLDLRRTFVQQYRDTIPEAKQVACHATTYPGLISACIAIEAVDLALRFALEHTRVTKDEVMWKVIPWFAPIMQQAWDAKDDRFWEWYEAIMQTTSWRRRVKESIKKLVEDYREERSRPSPQEEEEEEEEEEGVGKAPPFGSEFGLAKESEDTSDVAEASSAGMQGGNQDGVKGMEHGNGDGLPTGENGKLHV</sequence>
<proteinExistence type="predicted"/>
<organism evidence="4 5">
    <name type="scientific">Sarocladium strictum</name>
    <name type="common">Black bundle disease fungus</name>
    <name type="synonym">Acremonium strictum</name>
    <dbReference type="NCBI Taxonomy" id="5046"/>
    <lineage>
        <taxon>Eukaryota</taxon>
        <taxon>Fungi</taxon>
        <taxon>Dikarya</taxon>
        <taxon>Ascomycota</taxon>
        <taxon>Pezizomycotina</taxon>
        <taxon>Sordariomycetes</taxon>
        <taxon>Hypocreomycetidae</taxon>
        <taxon>Hypocreales</taxon>
        <taxon>Sarocladiaceae</taxon>
        <taxon>Sarocladium</taxon>
    </lineage>
</organism>
<dbReference type="Gene3D" id="1.25.40.10">
    <property type="entry name" value="Tetratricopeptide repeat domain"/>
    <property type="match status" value="2"/>
</dbReference>
<evidence type="ECO:0000256" key="2">
    <source>
        <dbReference type="SAM" id="MobiDB-lite"/>
    </source>
</evidence>
<evidence type="ECO:0000313" key="5">
    <source>
        <dbReference type="Proteomes" id="UP001175261"/>
    </source>
</evidence>
<accession>A0AA39GKI0</accession>
<dbReference type="PANTHER" id="PTHR47933">
    <property type="entry name" value="PENTATRICOPEPTIDE REPEAT-CONTAINING PROTEIN 1, MITOCHONDRIAL"/>
    <property type="match status" value="1"/>
</dbReference>
<dbReference type="PANTHER" id="PTHR47933:SF11">
    <property type="entry name" value="PENTATRICOPEPTIDE REPEAT-CONTAINING PROTEIN 2"/>
    <property type="match status" value="1"/>
</dbReference>
<evidence type="ECO:0000259" key="3">
    <source>
        <dbReference type="Pfam" id="PF23276"/>
    </source>
</evidence>
<dbReference type="GO" id="GO:0003729">
    <property type="term" value="F:mRNA binding"/>
    <property type="evidence" value="ECO:0007669"/>
    <property type="project" value="TreeGrafter"/>
</dbReference>
<gene>
    <name evidence="4" type="ORF">NLU13_4877</name>
</gene>
<dbReference type="Pfam" id="PF23276">
    <property type="entry name" value="TPR_24"/>
    <property type="match status" value="1"/>
</dbReference>
<feature type="compositionally biased region" description="Acidic residues" evidence="2">
    <location>
        <begin position="626"/>
        <end position="636"/>
    </location>
</feature>
<feature type="domain" description="Pentatricopeptide repeat-containing protein-mitochondrial" evidence="3">
    <location>
        <begin position="351"/>
        <end position="482"/>
    </location>
</feature>
<reference evidence="4" key="1">
    <citation type="submission" date="2022-10" db="EMBL/GenBank/DDBJ databases">
        <title>Determination and structural analysis of whole genome sequence of Sarocladium strictum F4-1.</title>
        <authorList>
            <person name="Hu L."/>
            <person name="Jiang Y."/>
        </authorList>
    </citation>
    <scope>NUCLEOTIDE SEQUENCE</scope>
    <source>
        <strain evidence="4">F4-1</strain>
    </source>
</reference>